<dbReference type="InterPro" id="IPR040570">
    <property type="entry name" value="LAL_C2"/>
</dbReference>
<gene>
    <name evidence="6" type="ORF">QU24_04385</name>
</gene>
<sequence>MKILAIEVGQFGDYYNSRYEQCESYGVELFLLSGIADDDHWQKDKLFIAGSMQVEKLIGLAIEKHKTHHFDGVITFAENSVIAAAMIATELGLPSISVDAAMKSRNKLFMRQAHERDFAPHPAFSLVENLEEAVIAARNIGYPVILKPTLGSASQFVYKISNSDDLASAFRTASTGILTMSQFTNEGVTNDIGPNALLIESYLDGKEFLVEAFIWDGRTVIGSVVDRVTLEGDSFEDDVHHAPTSLKPEQLNDLAFAVHKGALAQGLDRSIMHAEIRYHDGKPYIIEIAARAGGGGLDFMARISSGYCPIKTMLDISVGKKPTYSNYASTGIDTFALCLICEAGRIASIEIPEVIKKDPAVFMLKLIAGKGSVIKRPPLGNDILGFIGVSGKSYEESEVKAISYSKKINVRLEK</sequence>
<dbReference type="GO" id="GO:0005524">
    <property type="term" value="F:ATP binding"/>
    <property type="evidence" value="ECO:0007669"/>
    <property type="project" value="UniProtKB-UniRule"/>
</dbReference>
<proteinExistence type="predicted"/>
<dbReference type="Pfam" id="PF13535">
    <property type="entry name" value="ATP-grasp_4"/>
    <property type="match status" value="1"/>
</dbReference>
<evidence type="ECO:0000256" key="1">
    <source>
        <dbReference type="ARBA" id="ARBA00022598"/>
    </source>
</evidence>
<dbReference type="RefSeq" id="WP_039328719.1">
    <property type="nucleotide sequence ID" value="NZ_JTJJ01000018.1"/>
</dbReference>
<evidence type="ECO:0000256" key="4">
    <source>
        <dbReference type="PROSITE-ProRule" id="PRU00409"/>
    </source>
</evidence>
<dbReference type="Pfam" id="PF18603">
    <property type="entry name" value="LAL_C2"/>
    <property type="match status" value="1"/>
</dbReference>
<organism evidence="6 7">
    <name type="scientific">Pantoea rodasii</name>
    <dbReference type="NCBI Taxonomy" id="1076549"/>
    <lineage>
        <taxon>Bacteria</taxon>
        <taxon>Pseudomonadati</taxon>
        <taxon>Pseudomonadota</taxon>
        <taxon>Gammaproteobacteria</taxon>
        <taxon>Enterobacterales</taxon>
        <taxon>Erwiniaceae</taxon>
        <taxon>Pantoea</taxon>
    </lineage>
</organism>
<evidence type="ECO:0000259" key="5">
    <source>
        <dbReference type="PROSITE" id="PS50975"/>
    </source>
</evidence>
<keyword evidence="2 4" id="KW-0547">Nucleotide-binding</keyword>
<accession>A0A0B1R9H6</accession>
<dbReference type="GO" id="GO:0046872">
    <property type="term" value="F:metal ion binding"/>
    <property type="evidence" value="ECO:0007669"/>
    <property type="project" value="InterPro"/>
</dbReference>
<dbReference type="PANTHER" id="PTHR43585:SF2">
    <property type="entry name" value="ATP-GRASP ENZYME FSQD"/>
    <property type="match status" value="1"/>
</dbReference>
<dbReference type="AlphaFoldDB" id="A0A0B1R9H6"/>
<protein>
    <submittedName>
        <fullName evidence="6">Carboxylate--amine ligase</fullName>
    </submittedName>
</protein>
<evidence type="ECO:0000313" key="6">
    <source>
        <dbReference type="EMBL" id="KHJ69284.1"/>
    </source>
</evidence>
<name>A0A0B1R9H6_9GAMM</name>
<comment type="caution">
    <text evidence="6">The sequence shown here is derived from an EMBL/GenBank/DDBJ whole genome shotgun (WGS) entry which is preliminary data.</text>
</comment>
<dbReference type="Gene3D" id="3.40.50.20">
    <property type="match status" value="1"/>
</dbReference>
<reference evidence="6 7" key="1">
    <citation type="submission" date="2014-11" db="EMBL/GenBank/DDBJ databases">
        <title>Genome sequencing of Pantoea rodasii ND03.</title>
        <authorList>
            <person name="Muhamad Yunos N.Y."/>
            <person name="Chan K.-G."/>
        </authorList>
    </citation>
    <scope>NUCLEOTIDE SEQUENCE [LARGE SCALE GENOMIC DNA]</scope>
    <source>
        <strain evidence="6 7">ND03</strain>
    </source>
</reference>
<evidence type="ECO:0000313" key="7">
    <source>
        <dbReference type="Proteomes" id="UP000030853"/>
    </source>
</evidence>
<dbReference type="InterPro" id="IPR011761">
    <property type="entry name" value="ATP-grasp"/>
</dbReference>
<keyword evidence="3 4" id="KW-0067">ATP-binding</keyword>
<dbReference type="SUPFAM" id="SSF56059">
    <property type="entry name" value="Glutathione synthetase ATP-binding domain-like"/>
    <property type="match status" value="1"/>
</dbReference>
<keyword evidence="1 6" id="KW-0436">Ligase</keyword>
<evidence type="ECO:0000256" key="2">
    <source>
        <dbReference type="ARBA" id="ARBA00022741"/>
    </source>
</evidence>
<feature type="domain" description="ATP-grasp" evidence="5">
    <location>
        <begin position="111"/>
        <end position="318"/>
    </location>
</feature>
<dbReference type="Gene3D" id="3.30.470.20">
    <property type="entry name" value="ATP-grasp fold, B domain"/>
    <property type="match status" value="1"/>
</dbReference>
<evidence type="ECO:0000256" key="3">
    <source>
        <dbReference type="ARBA" id="ARBA00022840"/>
    </source>
</evidence>
<dbReference type="Proteomes" id="UP000030853">
    <property type="component" value="Unassembled WGS sequence"/>
</dbReference>
<dbReference type="EMBL" id="JTJJ01000018">
    <property type="protein sequence ID" value="KHJ69284.1"/>
    <property type="molecule type" value="Genomic_DNA"/>
</dbReference>
<dbReference type="PANTHER" id="PTHR43585">
    <property type="entry name" value="FUMIPYRROLE BIOSYNTHESIS PROTEIN C"/>
    <property type="match status" value="1"/>
</dbReference>
<dbReference type="PROSITE" id="PS50975">
    <property type="entry name" value="ATP_GRASP"/>
    <property type="match status" value="1"/>
</dbReference>
<dbReference type="GO" id="GO:0016874">
    <property type="term" value="F:ligase activity"/>
    <property type="evidence" value="ECO:0007669"/>
    <property type="project" value="UniProtKB-KW"/>
</dbReference>
<dbReference type="InterPro" id="IPR052032">
    <property type="entry name" value="ATP-dep_AA_Ligase"/>
</dbReference>